<evidence type="ECO:0000313" key="2">
    <source>
        <dbReference type="EMBL" id="KKK69979.1"/>
    </source>
</evidence>
<dbReference type="Pfam" id="PF12705">
    <property type="entry name" value="PDDEXK_1"/>
    <property type="match status" value="1"/>
</dbReference>
<dbReference type="InterPro" id="IPR038726">
    <property type="entry name" value="PDDEXK_AddAB-type"/>
</dbReference>
<accession>A0A0F8ZU79</accession>
<sequence>PNPLQLGNAFVNIENSLRARGILNLSRGLRTRAFNLTQIFNKKLGSFIYPKVLDTEHTLEHMGQTQNDIRYLMHGVVDLITEEIPELGAPIDYSNCVIWDYKGGSKEKVERSPSQTLNYDFQLQTYVKLFQNKNGTFPREANLIFVGSLFPENLARRNEILSLEDPRQILERIVRRVEFNPTVIDQAFNFFEETIDMIELEHNRAYNEQWRPLTLENGAEHPTPSNMCETCELRWSCENPNGNFPLRSFI</sequence>
<organism evidence="2">
    <name type="scientific">marine sediment metagenome</name>
    <dbReference type="NCBI Taxonomy" id="412755"/>
    <lineage>
        <taxon>unclassified sequences</taxon>
        <taxon>metagenomes</taxon>
        <taxon>ecological metagenomes</taxon>
    </lineage>
</organism>
<proteinExistence type="predicted"/>
<dbReference type="EMBL" id="LAZR01058397">
    <property type="protein sequence ID" value="KKK69979.1"/>
    <property type="molecule type" value="Genomic_DNA"/>
</dbReference>
<reference evidence="2" key="1">
    <citation type="journal article" date="2015" name="Nature">
        <title>Complex archaea that bridge the gap between prokaryotes and eukaryotes.</title>
        <authorList>
            <person name="Spang A."/>
            <person name="Saw J.H."/>
            <person name="Jorgensen S.L."/>
            <person name="Zaremba-Niedzwiedzka K."/>
            <person name="Martijn J."/>
            <person name="Lind A.E."/>
            <person name="van Eijk R."/>
            <person name="Schleper C."/>
            <person name="Guy L."/>
            <person name="Ettema T.J."/>
        </authorList>
    </citation>
    <scope>NUCLEOTIDE SEQUENCE</scope>
</reference>
<dbReference type="Gene3D" id="3.90.320.10">
    <property type="match status" value="1"/>
</dbReference>
<feature type="domain" description="PD-(D/E)XK endonuclease-like" evidence="1">
    <location>
        <begin position="71"/>
        <end position="238"/>
    </location>
</feature>
<dbReference type="InterPro" id="IPR011604">
    <property type="entry name" value="PDDEXK-like_dom_sf"/>
</dbReference>
<name>A0A0F8ZU79_9ZZZZ</name>
<protein>
    <recommendedName>
        <fullName evidence="1">PD-(D/E)XK endonuclease-like domain-containing protein</fullName>
    </recommendedName>
</protein>
<gene>
    <name evidence="2" type="ORF">LCGC14_2928620</name>
</gene>
<comment type="caution">
    <text evidence="2">The sequence shown here is derived from an EMBL/GenBank/DDBJ whole genome shotgun (WGS) entry which is preliminary data.</text>
</comment>
<feature type="non-terminal residue" evidence="2">
    <location>
        <position position="1"/>
    </location>
</feature>
<evidence type="ECO:0000259" key="1">
    <source>
        <dbReference type="Pfam" id="PF12705"/>
    </source>
</evidence>
<dbReference type="AlphaFoldDB" id="A0A0F8ZU79"/>